<keyword evidence="2" id="KW-1185">Reference proteome</keyword>
<dbReference type="NCBIfam" id="TIGR03696">
    <property type="entry name" value="Rhs_assc_core"/>
    <property type="match status" value="1"/>
</dbReference>
<accession>A0ABV5FC61</accession>
<dbReference type="Proteomes" id="UP001589585">
    <property type="component" value="Unassembled WGS sequence"/>
</dbReference>
<evidence type="ECO:0000313" key="2">
    <source>
        <dbReference type="Proteomes" id="UP001589585"/>
    </source>
</evidence>
<organism evidence="1 2">
    <name type="scientific">Mariniflexile ostreae</name>
    <dbReference type="NCBI Taxonomy" id="1520892"/>
    <lineage>
        <taxon>Bacteria</taxon>
        <taxon>Pseudomonadati</taxon>
        <taxon>Bacteroidota</taxon>
        <taxon>Flavobacteriia</taxon>
        <taxon>Flavobacteriales</taxon>
        <taxon>Flavobacteriaceae</taxon>
        <taxon>Mariniflexile</taxon>
    </lineage>
</organism>
<proteinExistence type="predicted"/>
<protein>
    <submittedName>
        <fullName evidence="1">RHS repeat domain-containing protein</fullName>
    </submittedName>
</protein>
<gene>
    <name evidence="1" type="ORF">ACFFU9_09840</name>
</gene>
<sequence>MEYIAFGEVLFEEHSSSFSSPYLFNGKELDRETNLSYYGARYLDMKTSLWLSVDPLAESYARYSPYSFASNNPIGNQEVDGRWWFSKSKKNNTLHYGANTVRVAGASQYAFKMSSVKAVHKKQTGWASYIPIIGNWLNGSAMAQKVEDPSMSLDKGDVASLFLGAYFKGTRKLIAASGALKGGAKIALDISEISTKLMSQIASSPELKESWVELAVMEHFAGVTSDGGNAIGTLSNTKETDYTTMFRFTEDFVGELQGTYGNQYDSLKETSGMSRETYIENKVQGHMQQMFENKKTEITNKINE</sequence>
<comment type="caution">
    <text evidence="1">The sequence shown here is derived from an EMBL/GenBank/DDBJ whole genome shotgun (WGS) entry which is preliminary data.</text>
</comment>
<dbReference type="Gene3D" id="2.180.10.10">
    <property type="entry name" value="RHS repeat-associated core"/>
    <property type="match status" value="1"/>
</dbReference>
<dbReference type="EMBL" id="JBHMFC010000041">
    <property type="protein sequence ID" value="MFB9057041.1"/>
    <property type="molecule type" value="Genomic_DNA"/>
</dbReference>
<name>A0ABV5FC61_9FLAO</name>
<dbReference type="InterPro" id="IPR022385">
    <property type="entry name" value="Rhs_assc_core"/>
</dbReference>
<reference evidence="1 2" key="1">
    <citation type="submission" date="2024-09" db="EMBL/GenBank/DDBJ databases">
        <authorList>
            <person name="Sun Q."/>
            <person name="Mori K."/>
        </authorList>
    </citation>
    <scope>NUCLEOTIDE SEQUENCE [LARGE SCALE GENOMIC DNA]</scope>
    <source>
        <strain evidence="1 2">CECT 8622</strain>
    </source>
</reference>
<evidence type="ECO:0000313" key="1">
    <source>
        <dbReference type="EMBL" id="MFB9057041.1"/>
    </source>
</evidence>